<evidence type="ECO:0000256" key="1">
    <source>
        <dbReference type="SAM" id="Phobius"/>
    </source>
</evidence>
<feature type="transmembrane region" description="Helical" evidence="1">
    <location>
        <begin position="73"/>
        <end position="94"/>
    </location>
</feature>
<keyword evidence="1" id="KW-1133">Transmembrane helix</keyword>
<feature type="transmembrane region" description="Helical" evidence="1">
    <location>
        <begin position="209"/>
        <end position="238"/>
    </location>
</feature>
<reference evidence="3" key="1">
    <citation type="journal article" date="2019" name="Int. J. Syst. Evol. Microbiol.">
        <title>The Global Catalogue of Microorganisms (GCM) 10K type strain sequencing project: providing services to taxonomists for standard genome sequencing and annotation.</title>
        <authorList>
            <consortium name="The Broad Institute Genomics Platform"/>
            <consortium name="The Broad Institute Genome Sequencing Center for Infectious Disease"/>
            <person name="Wu L."/>
            <person name="Ma J."/>
        </authorList>
    </citation>
    <scope>NUCLEOTIDE SEQUENCE [LARGE SCALE GENOMIC DNA]</scope>
    <source>
        <strain evidence="3">CCUG 49679</strain>
    </source>
</reference>
<proteinExistence type="predicted"/>
<name>A0ABW1PRX8_9FLAO</name>
<organism evidence="2 3">
    <name type="scientific">Flavobacterium qiangtangense</name>
    <dbReference type="NCBI Taxonomy" id="1442595"/>
    <lineage>
        <taxon>Bacteria</taxon>
        <taxon>Pseudomonadati</taxon>
        <taxon>Bacteroidota</taxon>
        <taxon>Flavobacteriia</taxon>
        <taxon>Flavobacteriales</taxon>
        <taxon>Flavobacteriaceae</taxon>
        <taxon>Flavobacterium</taxon>
    </lineage>
</organism>
<keyword evidence="1" id="KW-0472">Membrane</keyword>
<feature type="transmembrane region" description="Helical" evidence="1">
    <location>
        <begin position="178"/>
        <end position="197"/>
    </location>
</feature>
<dbReference type="RefSeq" id="WP_379793424.1">
    <property type="nucleotide sequence ID" value="NZ_JBHSQB010000021.1"/>
</dbReference>
<accession>A0ABW1PRX8</accession>
<feature type="transmembrane region" description="Helical" evidence="1">
    <location>
        <begin position="117"/>
        <end position="135"/>
    </location>
</feature>
<keyword evidence="3" id="KW-1185">Reference proteome</keyword>
<gene>
    <name evidence="2" type="ORF">ACFPVY_17310</name>
</gene>
<dbReference type="Pfam" id="PF12412">
    <property type="entry name" value="DUF3667"/>
    <property type="match status" value="1"/>
</dbReference>
<evidence type="ECO:0000313" key="3">
    <source>
        <dbReference type="Proteomes" id="UP001596287"/>
    </source>
</evidence>
<protein>
    <submittedName>
        <fullName evidence="2">DUF3667 domain-containing protein</fullName>
    </submittedName>
</protein>
<dbReference type="Proteomes" id="UP001596287">
    <property type="component" value="Unassembled WGS sequence"/>
</dbReference>
<evidence type="ECO:0000313" key="2">
    <source>
        <dbReference type="EMBL" id="MFC6098410.1"/>
    </source>
</evidence>
<sequence length="239" mass="28046">MICKNCDNTFEGNFCNNCGQSAATHQLNAHFIWHDIQHGLFHFDKGMYYSAKELYLRPGHSIREFIEGKRIKHFGPISLVIVLATIYGLLYHYFDINLFKNAQEGIKLNLNDWISKHYSWLTLATIPFYTFGTYISFRKQGYNYIEYLVLNTFKASQRLILHIVTFPILYYFNGTPMLSNFITTLYIIDVILIYWTNFQFFDRMGKIKVLFLSILSHLIFLATFIIVMALILVFGGYVD</sequence>
<dbReference type="InterPro" id="IPR022134">
    <property type="entry name" value="DUF3667"/>
</dbReference>
<comment type="caution">
    <text evidence="2">The sequence shown here is derived from an EMBL/GenBank/DDBJ whole genome shotgun (WGS) entry which is preliminary data.</text>
</comment>
<keyword evidence="1" id="KW-0812">Transmembrane</keyword>
<feature type="transmembrane region" description="Helical" evidence="1">
    <location>
        <begin position="155"/>
        <end position="172"/>
    </location>
</feature>
<dbReference type="EMBL" id="JBHSQB010000021">
    <property type="protein sequence ID" value="MFC6098410.1"/>
    <property type="molecule type" value="Genomic_DNA"/>
</dbReference>